<evidence type="ECO:0000313" key="1">
    <source>
        <dbReference type="EMBL" id="VAW32897.1"/>
    </source>
</evidence>
<feature type="non-terminal residue" evidence="1">
    <location>
        <position position="37"/>
    </location>
</feature>
<accession>A0A3B0V4S9</accession>
<dbReference type="EMBL" id="UOEU01000404">
    <property type="protein sequence ID" value="VAW32897.1"/>
    <property type="molecule type" value="Genomic_DNA"/>
</dbReference>
<sequence>MSRMGWDRVEDQEVLEKEDFGIRGRLFFFRVAIIAVL</sequence>
<proteinExistence type="predicted"/>
<name>A0A3B0V4S9_9ZZZZ</name>
<gene>
    <name evidence="1" type="ORF">MNBD_CHLOROFLEXI01-562</name>
</gene>
<dbReference type="AlphaFoldDB" id="A0A3B0V4S9"/>
<protein>
    <submittedName>
        <fullName evidence="1">Uncharacterized protein</fullName>
    </submittedName>
</protein>
<organism evidence="1">
    <name type="scientific">hydrothermal vent metagenome</name>
    <dbReference type="NCBI Taxonomy" id="652676"/>
    <lineage>
        <taxon>unclassified sequences</taxon>
        <taxon>metagenomes</taxon>
        <taxon>ecological metagenomes</taxon>
    </lineage>
</organism>
<reference evidence="1" key="1">
    <citation type="submission" date="2018-06" db="EMBL/GenBank/DDBJ databases">
        <authorList>
            <person name="Zhirakovskaya E."/>
        </authorList>
    </citation>
    <scope>NUCLEOTIDE SEQUENCE</scope>
</reference>